<reference evidence="1 2" key="1">
    <citation type="submission" date="2012-02" db="EMBL/GenBank/DDBJ databases">
        <title>The Genome Sequence of Bacteroides finegoldii CL09T03C10.</title>
        <authorList>
            <consortium name="The Broad Institute Genome Sequencing Platform"/>
            <person name="Earl A."/>
            <person name="Ward D."/>
            <person name="Feldgarden M."/>
            <person name="Gevers D."/>
            <person name="Zitomersky N.L."/>
            <person name="Coyne M.J."/>
            <person name="Comstock L.E."/>
            <person name="Young S.K."/>
            <person name="Zeng Q."/>
            <person name="Gargeya S."/>
            <person name="Fitzgerald M."/>
            <person name="Haas B."/>
            <person name="Abouelleil A."/>
            <person name="Alvarado L."/>
            <person name="Arachchi H.M."/>
            <person name="Berlin A."/>
            <person name="Chapman S.B."/>
            <person name="Gearin G."/>
            <person name="Goldberg J."/>
            <person name="Griggs A."/>
            <person name="Gujja S."/>
            <person name="Hansen M."/>
            <person name="Heiman D."/>
            <person name="Howarth C."/>
            <person name="Larimer J."/>
            <person name="Lui A."/>
            <person name="MacDonald P.J.P."/>
            <person name="McCowen C."/>
            <person name="Montmayeur A."/>
            <person name="Murphy C."/>
            <person name="Neiman D."/>
            <person name="Pearson M."/>
            <person name="Priest M."/>
            <person name="Roberts A."/>
            <person name="Saif S."/>
            <person name="Shea T."/>
            <person name="Sisk P."/>
            <person name="Stolte C."/>
            <person name="Sykes S."/>
            <person name="Wortman J."/>
            <person name="Nusbaum C."/>
            <person name="Birren B."/>
        </authorList>
    </citation>
    <scope>NUCLEOTIDE SEQUENCE [LARGE SCALE GENOMIC DNA]</scope>
    <source>
        <strain evidence="1 2">CL09T03C10</strain>
    </source>
</reference>
<name>K5CR34_9BACE</name>
<sequence length="481" mass="56604">MKLNQYTWNLYKQTEIGTKEIKYFSDAGGYDLFKKYCPHSNFIPKDLYNDWLEGIHCYGVSEYDLPTSLNEAKDLYTSLISLGIRIEGQQWLPANDFKNTLGFIQPISYVLSRFAPEYFFPYLFLCRIFELNKIADFFNIDLPNIPKRTDYKGRCMYYWELCEVFYQFRKENRLTPEELYAFLYDFAPSNITNEKIDIPKPSQAWFIGGRLYAEDKSLVSKFWQSSPDAKKGDILVHYETSPVSSITCIETSLTNGAIDPLFRYYGCIYISNRINIPHITLKELQTDEYFSKHPLVRKNFQGVNGCSMSSEDYSELLRMIKAKGFDTDVLPKLYAPTLPKGIVIEYEHDVEQLLLEPLLNSMGWYEKKDFIRQLPIQAGRGHRVFSDYALHYDNKRDEEKAKVLIEAKLHMKNNQEIEEAFLQARSYACLLESTIIVLCDKQCLIVYEKKDSFDRDSYKKYYWEELENPDIFNELKNKLNI</sequence>
<proteinExistence type="predicted"/>
<dbReference type="HOGENOM" id="CLU_029111_0_0_10"/>
<comment type="caution">
    <text evidence="1">The sequence shown here is derived from an EMBL/GenBank/DDBJ whole genome shotgun (WGS) entry which is preliminary data.</text>
</comment>
<evidence type="ECO:0000313" key="1">
    <source>
        <dbReference type="EMBL" id="EKJ91825.1"/>
    </source>
</evidence>
<dbReference type="EMBL" id="AGXW01000002">
    <property type="protein sequence ID" value="EKJ91825.1"/>
    <property type="molecule type" value="Genomic_DNA"/>
</dbReference>
<accession>K5CR34</accession>
<protein>
    <recommendedName>
        <fullName evidence="3">Type I restriction enzyme R protein N-terminal domain-containing protein</fullName>
    </recommendedName>
</protein>
<dbReference type="RefSeq" id="WP_007759537.1">
    <property type="nucleotide sequence ID" value="NZ_AKBZ01000001.1"/>
</dbReference>
<gene>
    <name evidence="1" type="ORF">HMPREF1057_00660</name>
</gene>
<organism evidence="1 2">
    <name type="scientific">Bacteroides finegoldii CL09T03C10</name>
    <dbReference type="NCBI Taxonomy" id="997888"/>
    <lineage>
        <taxon>Bacteria</taxon>
        <taxon>Pseudomonadati</taxon>
        <taxon>Bacteroidota</taxon>
        <taxon>Bacteroidia</taxon>
        <taxon>Bacteroidales</taxon>
        <taxon>Bacteroidaceae</taxon>
        <taxon>Bacteroides</taxon>
    </lineage>
</organism>
<dbReference type="Proteomes" id="UP000007995">
    <property type="component" value="Unassembled WGS sequence"/>
</dbReference>
<dbReference type="AlphaFoldDB" id="K5CR34"/>
<dbReference type="OrthoDB" id="53782at2"/>
<evidence type="ECO:0008006" key="3">
    <source>
        <dbReference type="Google" id="ProtNLM"/>
    </source>
</evidence>
<evidence type="ECO:0000313" key="2">
    <source>
        <dbReference type="Proteomes" id="UP000007995"/>
    </source>
</evidence>